<comment type="caution">
    <text evidence="4">The sequence shown here is derived from an EMBL/GenBank/DDBJ whole genome shotgun (WGS) entry which is preliminary data.</text>
</comment>
<dbReference type="RefSeq" id="WP_244349223.1">
    <property type="nucleotide sequence ID" value="NZ_JAFIRA010000005.1"/>
</dbReference>
<keyword evidence="5" id="KW-1185">Reference proteome</keyword>
<dbReference type="CDD" id="cd03216">
    <property type="entry name" value="ABC_Carb_Monos_I"/>
    <property type="match status" value="1"/>
</dbReference>
<dbReference type="CDD" id="cd03215">
    <property type="entry name" value="ABC_Carb_Monos_II"/>
    <property type="match status" value="1"/>
</dbReference>
<evidence type="ECO:0000313" key="4">
    <source>
        <dbReference type="EMBL" id="MCJ2542014.1"/>
    </source>
</evidence>
<reference evidence="4" key="1">
    <citation type="submission" date="2021-02" db="EMBL/GenBank/DDBJ databases">
        <title>The CRISPR/cas machinery reduction and long-range gene transfer in the hot spring cyanobacterium Synechococcus.</title>
        <authorList>
            <person name="Dvorak P."/>
            <person name="Jahodarova E."/>
            <person name="Hasler P."/>
            <person name="Poulickova A."/>
        </authorList>
    </citation>
    <scope>NUCLEOTIDE SEQUENCE</scope>
    <source>
        <strain evidence="4">Rupite</strain>
    </source>
</reference>
<dbReference type="EMBL" id="JAFIRA010000005">
    <property type="protein sequence ID" value="MCJ2542014.1"/>
    <property type="molecule type" value="Genomic_DNA"/>
</dbReference>
<protein>
    <submittedName>
        <fullName evidence="4">ABC transporter ATP-binding protein</fullName>
    </submittedName>
</protein>
<dbReference type="Gene3D" id="3.40.50.300">
    <property type="entry name" value="P-loop containing nucleotide triphosphate hydrolases"/>
    <property type="match status" value="2"/>
</dbReference>
<dbReference type="InterPro" id="IPR003593">
    <property type="entry name" value="AAA+_ATPase"/>
</dbReference>
<dbReference type="GO" id="GO:0005524">
    <property type="term" value="F:ATP binding"/>
    <property type="evidence" value="ECO:0007669"/>
    <property type="project" value="UniProtKB-KW"/>
</dbReference>
<dbReference type="InterPro" id="IPR017871">
    <property type="entry name" value="ABC_transporter-like_CS"/>
</dbReference>
<dbReference type="Proteomes" id="UP000830835">
    <property type="component" value="Unassembled WGS sequence"/>
</dbReference>
<evidence type="ECO:0000313" key="5">
    <source>
        <dbReference type="Proteomes" id="UP000830835"/>
    </source>
</evidence>
<dbReference type="PROSITE" id="PS50893">
    <property type="entry name" value="ABC_TRANSPORTER_2"/>
    <property type="match status" value="2"/>
</dbReference>
<evidence type="ECO:0000259" key="3">
    <source>
        <dbReference type="PROSITE" id="PS50893"/>
    </source>
</evidence>
<proteinExistence type="predicted"/>
<sequence>MKTSEIAAPEGCHQSEIALRLQGITKRYPLVLANDHIDLEVRWGEILALMGENGAGKSTLMKIVYGLVTPDEGSLWVDGQPVNIHSPTDAIRLGIGMVHQHFMLVDPLTVVENVILGAEPGHRFQVNFRQARAQVAQLIAEMGFDLDPDAKIEDLPVGLQQRVEILKTLYRKARILILDEPTAVLTPQEASELFAFLRRFTQQGGAVIFISHKLNEVMQISDRITVIRDGKVVATVPTAETHAQELARLMVGREVSLTVEKDPCTPETVLLDVQEVWVEVPGRKPAVAGVSFQVRSGEIVGIAGVEGNGQTELVEAITGLRSYRGSIRYGENKPGSGQWSSLSARQVRYWGLSHIPEDRNVRGLVLDFPTRDNLILGDHHQKPYAGWLGFFNEPSINQHAEQVVNTFDVRPRSISLTARRYSGGNAQKIIVGRELSCGPRVLVAAQPTRGVDVGAIEAIHRRIVQARDQGMAVLLVSADLNEIIGLADRILVIHEGRIAGELSPAEATEERLGLLMGGIPVASDSEGSLNR</sequence>
<dbReference type="InterPro" id="IPR050107">
    <property type="entry name" value="ABC_carbohydrate_import_ATPase"/>
</dbReference>
<name>A0ABT0C8D5_THEVL</name>
<keyword evidence="2 4" id="KW-0067">ATP-binding</keyword>
<dbReference type="Pfam" id="PF00005">
    <property type="entry name" value="ABC_tran"/>
    <property type="match status" value="2"/>
</dbReference>
<feature type="domain" description="ABC transporter" evidence="3">
    <location>
        <begin position="271"/>
        <end position="520"/>
    </location>
</feature>
<dbReference type="InterPro" id="IPR003439">
    <property type="entry name" value="ABC_transporter-like_ATP-bd"/>
</dbReference>
<keyword evidence="1" id="KW-0547">Nucleotide-binding</keyword>
<evidence type="ECO:0000256" key="1">
    <source>
        <dbReference type="ARBA" id="ARBA00022741"/>
    </source>
</evidence>
<dbReference type="PANTHER" id="PTHR43790">
    <property type="entry name" value="CARBOHYDRATE TRANSPORT ATP-BINDING PROTEIN MG119-RELATED"/>
    <property type="match status" value="1"/>
</dbReference>
<dbReference type="PROSITE" id="PS00211">
    <property type="entry name" value="ABC_TRANSPORTER_1"/>
    <property type="match status" value="1"/>
</dbReference>
<dbReference type="SMART" id="SM00382">
    <property type="entry name" value="AAA"/>
    <property type="match status" value="1"/>
</dbReference>
<accession>A0ABT0C8D5</accession>
<organism evidence="4 5">
    <name type="scientific">Thermostichus vulcanus str. 'Rupite'</name>
    <dbReference type="NCBI Taxonomy" id="2813851"/>
    <lineage>
        <taxon>Bacteria</taxon>
        <taxon>Bacillati</taxon>
        <taxon>Cyanobacteriota</taxon>
        <taxon>Cyanophyceae</taxon>
        <taxon>Thermostichales</taxon>
        <taxon>Thermostichaceae</taxon>
        <taxon>Thermostichus</taxon>
    </lineage>
</organism>
<dbReference type="PANTHER" id="PTHR43790:SF4">
    <property type="entry name" value="GUANOSINE IMPORT ATP-BINDING PROTEIN NUPO"/>
    <property type="match status" value="1"/>
</dbReference>
<gene>
    <name evidence="4" type="ORF">JX360_03680</name>
</gene>
<feature type="domain" description="ABC transporter" evidence="3">
    <location>
        <begin position="19"/>
        <end position="254"/>
    </location>
</feature>
<dbReference type="InterPro" id="IPR027417">
    <property type="entry name" value="P-loop_NTPase"/>
</dbReference>
<dbReference type="SUPFAM" id="SSF52540">
    <property type="entry name" value="P-loop containing nucleoside triphosphate hydrolases"/>
    <property type="match status" value="2"/>
</dbReference>
<evidence type="ECO:0000256" key="2">
    <source>
        <dbReference type="ARBA" id="ARBA00022840"/>
    </source>
</evidence>